<evidence type="ECO:0000313" key="3">
    <source>
        <dbReference type="Proteomes" id="UP000799439"/>
    </source>
</evidence>
<dbReference type="OrthoDB" id="10260017at2759"/>
<dbReference type="PANTHER" id="PTHR11786">
    <property type="entry name" value="N-HYDROXYARYLAMINE O-ACETYLTRANSFERASE"/>
    <property type="match status" value="1"/>
</dbReference>
<name>A0A9P4J6H2_9PEZI</name>
<dbReference type="InterPro" id="IPR053710">
    <property type="entry name" value="Arylamine_NAT_domain_sf"/>
</dbReference>
<dbReference type="Gene3D" id="3.30.2140.20">
    <property type="match status" value="1"/>
</dbReference>
<evidence type="ECO:0000256" key="1">
    <source>
        <dbReference type="ARBA" id="ARBA00006547"/>
    </source>
</evidence>
<sequence>MAEEEFHTLTPEQLGAFYARINLPAQHRHLPGAELTALLRSQSASLAFLSVLQRHCVSSLPFENLSLHYDLHHTVHLATDYVFDKMVTRGAGRGGYCMELNGLLAAVLRSLGFDVRTMGGKVNESVMAQDHSKPRKDLKYSGWNHMVLIVVLPKEGEKEEVKYLFDIGFGGGNPTGPMLLKDGETRINSPGSEDGEGKEHVLRLSRERVGDNEVWVLERLVLRPGLAEGGEFRPFYCFTDVSFSPEDFEIMNHHVANGRRSFFTYSIFAVKSVLSEDGEKVIGDVTIFEQRIRRREYGKTVLEKTFQSEQERIKGFEEHFGLKLSAIEKGSIHGLASEIKG</sequence>
<evidence type="ECO:0000313" key="2">
    <source>
        <dbReference type="EMBL" id="KAF2154955.1"/>
    </source>
</evidence>
<dbReference type="PANTHER" id="PTHR11786:SF0">
    <property type="entry name" value="ARYLAMINE N-ACETYLTRANSFERASE 4-RELATED"/>
    <property type="match status" value="1"/>
</dbReference>
<reference evidence="2" key="1">
    <citation type="journal article" date="2020" name="Stud. Mycol.">
        <title>101 Dothideomycetes genomes: a test case for predicting lifestyles and emergence of pathogens.</title>
        <authorList>
            <person name="Haridas S."/>
            <person name="Albert R."/>
            <person name="Binder M."/>
            <person name="Bloem J."/>
            <person name="Labutti K."/>
            <person name="Salamov A."/>
            <person name="Andreopoulos B."/>
            <person name="Baker S."/>
            <person name="Barry K."/>
            <person name="Bills G."/>
            <person name="Bluhm B."/>
            <person name="Cannon C."/>
            <person name="Castanera R."/>
            <person name="Culley D."/>
            <person name="Daum C."/>
            <person name="Ezra D."/>
            <person name="Gonzalez J."/>
            <person name="Henrissat B."/>
            <person name="Kuo A."/>
            <person name="Liang C."/>
            <person name="Lipzen A."/>
            <person name="Lutzoni F."/>
            <person name="Magnuson J."/>
            <person name="Mondo S."/>
            <person name="Nolan M."/>
            <person name="Ohm R."/>
            <person name="Pangilinan J."/>
            <person name="Park H.-J."/>
            <person name="Ramirez L."/>
            <person name="Alfaro M."/>
            <person name="Sun H."/>
            <person name="Tritt A."/>
            <person name="Yoshinaga Y."/>
            <person name="Zwiers L.-H."/>
            <person name="Turgeon B."/>
            <person name="Goodwin S."/>
            <person name="Spatafora J."/>
            <person name="Crous P."/>
            <person name="Grigoriev I."/>
        </authorList>
    </citation>
    <scope>NUCLEOTIDE SEQUENCE</scope>
    <source>
        <strain evidence="2">CBS 260.36</strain>
    </source>
</reference>
<dbReference type="EMBL" id="ML996083">
    <property type="protein sequence ID" value="KAF2154955.1"/>
    <property type="molecule type" value="Genomic_DNA"/>
</dbReference>
<gene>
    <name evidence="2" type="ORF">K461DRAFT_276132</name>
</gene>
<dbReference type="InterPro" id="IPR001447">
    <property type="entry name" value="Arylamine_N-AcTrfase"/>
</dbReference>
<protein>
    <submittedName>
        <fullName evidence="2">Cysteine proteinase</fullName>
    </submittedName>
</protein>
<dbReference type="AlphaFoldDB" id="A0A9P4J6H2"/>
<dbReference type="InterPro" id="IPR038765">
    <property type="entry name" value="Papain-like_cys_pep_sf"/>
</dbReference>
<proteinExistence type="inferred from homology"/>
<dbReference type="SUPFAM" id="SSF54001">
    <property type="entry name" value="Cysteine proteinases"/>
    <property type="match status" value="1"/>
</dbReference>
<dbReference type="Pfam" id="PF00797">
    <property type="entry name" value="Acetyltransf_2"/>
    <property type="match status" value="1"/>
</dbReference>
<keyword evidence="3" id="KW-1185">Reference proteome</keyword>
<comment type="similarity">
    <text evidence="1">Belongs to the arylamine N-acetyltransferase family.</text>
</comment>
<dbReference type="GO" id="GO:0016407">
    <property type="term" value="F:acetyltransferase activity"/>
    <property type="evidence" value="ECO:0007669"/>
    <property type="project" value="InterPro"/>
</dbReference>
<dbReference type="Proteomes" id="UP000799439">
    <property type="component" value="Unassembled WGS sequence"/>
</dbReference>
<accession>A0A9P4J6H2</accession>
<organism evidence="2 3">
    <name type="scientific">Myriangium duriaei CBS 260.36</name>
    <dbReference type="NCBI Taxonomy" id="1168546"/>
    <lineage>
        <taxon>Eukaryota</taxon>
        <taxon>Fungi</taxon>
        <taxon>Dikarya</taxon>
        <taxon>Ascomycota</taxon>
        <taxon>Pezizomycotina</taxon>
        <taxon>Dothideomycetes</taxon>
        <taxon>Dothideomycetidae</taxon>
        <taxon>Myriangiales</taxon>
        <taxon>Myriangiaceae</taxon>
        <taxon>Myriangium</taxon>
    </lineage>
</organism>
<comment type="caution">
    <text evidence="2">The sequence shown here is derived from an EMBL/GenBank/DDBJ whole genome shotgun (WGS) entry which is preliminary data.</text>
</comment>